<evidence type="ECO:0000256" key="9">
    <source>
        <dbReference type="ARBA" id="ARBA00023004"/>
    </source>
</evidence>
<protein>
    <recommendedName>
        <fullName evidence="14">Cytochrome P450</fullName>
    </recommendedName>
</protein>
<keyword evidence="10" id="KW-0503">Monooxygenase</keyword>
<proteinExistence type="inferred from homology"/>
<dbReference type="InterPro" id="IPR001128">
    <property type="entry name" value="Cyt_P450"/>
</dbReference>
<dbReference type="EMBL" id="JAGKQM010000008">
    <property type="protein sequence ID" value="KAH0915756.1"/>
    <property type="molecule type" value="Genomic_DNA"/>
</dbReference>
<evidence type="ECO:0000256" key="2">
    <source>
        <dbReference type="ARBA" id="ARBA00004167"/>
    </source>
</evidence>
<evidence type="ECO:0000256" key="10">
    <source>
        <dbReference type="ARBA" id="ARBA00023033"/>
    </source>
</evidence>
<comment type="cofactor">
    <cofactor evidence="1">
        <name>heme</name>
        <dbReference type="ChEBI" id="CHEBI:30413"/>
    </cofactor>
</comment>
<keyword evidence="11" id="KW-0472">Membrane</keyword>
<evidence type="ECO:0000256" key="4">
    <source>
        <dbReference type="ARBA" id="ARBA00022617"/>
    </source>
</evidence>
<keyword evidence="9" id="KW-0408">Iron</keyword>
<dbReference type="PANTHER" id="PTHR47947">
    <property type="entry name" value="CYTOCHROME P450 82C3-RELATED"/>
    <property type="match status" value="1"/>
</dbReference>
<dbReference type="PRINTS" id="PR00463">
    <property type="entry name" value="EP450I"/>
</dbReference>
<evidence type="ECO:0000256" key="7">
    <source>
        <dbReference type="ARBA" id="ARBA00022989"/>
    </source>
</evidence>
<keyword evidence="4" id="KW-0349">Heme</keyword>
<evidence type="ECO:0000313" key="13">
    <source>
        <dbReference type="Proteomes" id="UP000824890"/>
    </source>
</evidence>
<evidence type="ECO:0000256" key="5">
    <source>
        <dbReference type="ARBA" id="ARBA00022692"/>
    </source>
</evidence>
<evidence type="ECO:0000256" key="6">
    <source>
        <dbReference type="ARBA" id="ARBA00022723"/>
    </source>
</evidence>
<organism evidence="12 13">
    <name type="scientific">Brassica napus</name>
    <name type="common">Rape</name>
    <dbReference type="NCBI Taxonomy" id="3708"/>
    <lineage>
        <taxon>Eukaryota</taxon>
        <taxon>Viridiplantae</taxon>
        <taxon>Streptophyta</taxon>
        <taxon>Embryophyta</taxon>
        <taxon>Tracheophyta</taxon>
        <taxon>Spermatophyta</taxon>
        <taxon>Magnoliopsida</taxon>
        <taxon>eudicotyledons</taxon>
        <taxon>Gunneridae</taxon>
        <taxon>Pentapetalae</taxon>
        <taxon>rosids</taxon>
        <taxon>malvids</taxon>
        <taxon>Brassicales</taxon>
        <taxon>Brassicaceae</taxon>
        <taxon>Brassiceae</taxon>
        <taxon>Brassica</taxon>
    </lineage>
</organism>
<sequence length="114" mass="13481">MSNLLNHPDIFKKARSEIDELTGSDRLVNEQDIVYLFFFFEKHIVNLSYVQNIVSETFLLYPALPLLVARMSSNDCKVAGYDMPRGTMLLINVWAMHRDPKLWKEPEWFKPERF</sequence>
<evidence type="ECO:0000256" key="1">
    <source>
        <dbReference type="ARBA" id="ARBA00001971"/>
    </source>
</evidence>
<keyword evidence="13" id="KW-1185">Reference proteome</keyword>
<comment type="caution">
    <text evidence="12">The sequence shown here is derived from an EMBL/GenBank/DDBJ whole genome shotgun (WGS) entry which is preliminary data.</text>
</comment>
<accession>A0ABQ8CHF2</accession>
<keyword evidence="5" id="KW-0812">Transmembrane</keyword>
<dbReference type="InterPro" id="IPR050651">
    <property type="entry name" value="Plant_Cytochrome_P450_Monoox"/>
</dbReference>
<evidence type="ECO:0000256" key="3">
    <source>
        <dbReference type="ARBA" id="ARBA00010617"/>
    </source>
</evidence>
<reference evidence="12 13" key="1">
    <citation type="submission" date="2021-05" db="EMBL/GenBank/DDBJ databases">
        <title>Genome Assembly of Synthetic Allotetraploid Brassica napus Reveals Homoeologous Exchanges between Subgenomes.</title>
        <authorList>
            <person name="Davis J.T."/>
        </authorList>
    </citation>
    <scope>NUCLEOTIDE SEQUENCE [LARGE SCALE GENOMIC DNA]</scope>
    <source>
        <strain evidence="13">cv. Da-Ae</strain>
        <tissue evidence="12">Seedling</tissue>
    </source>
</reference>
<dbReference type="PANTHER" id="PTHR47947:SF62">
    <property type="entry name" value="CYTOCHROME P450, FAMILY 81, SUBFAMILY D, POLYPEPTIDE 5"/>
    <property type="match status" value="1"/>
</dbReference>
<dbReference type="Gene3D" id="1.10.630.10">
    <property type="entry name" value="Cytochrome P450"/>
    <property type="match status" value="1"/>
</dbReference>
<dbReference type="SUPFAM" id="SSF48264">
    <property type="entry name" value="Cytochrome P450"/>
    <property type="match status" value="1"/>
</dbReference>
<dbReference type="InterPro" id="IPR002401">
    <property type="entry name" value="Cyt_P450_E_grp-I"/>
</dbReference>
<evidence type="ECO:0000313" key="12">
    <source>
        <dbReference type="EMBL" id="KAH0915756.1"/>
    </source>
</evidence>
<keyword evidence="7" id="KW-1133">Transmembrane helix</keyword>
<keyword evidence="6" id="KW-0479">Metal-binding</keyword>
<gene>
    <name evidence="12" type="ORF">HID58_030202</name>
</gene>
<dbReference type="Proteomes" id="UP000824890">
    <property type="component" value="Unassembled WGS sequence"/>
</dbReference>
<dbReference type="InterPro" id="IPR036396">
    <property type="entry name" value="Cyt_P450_sf"/>
</dbReference>
<name>A0ABQ8CHF2_BRANA</name>
<evidence type="ECO:0008006" key="14">
    <source>
        <dbReference type="Google" id="ProtNLM"/>
    </source>
</evidence>
<evidence type="ECO:0000256" key="8">
    <source>
        <dbReference type="ARBA" id="ARBA00023002"/>
    </source>
</evidence>
<keyword evidence="8" id="KW-0560">Oxidoreductase</keyword>
<dbReference type="Pfam" id="PF00067">
    <property type="entry name" value="p450"/>
    <property type="match status" value="1"/>
</dbReference>
<evidence type="ECO:0000256" key="11">
    <source>
        <dbReference type="ARBA" id="ARBA00023136"/>
    </source>
</evidence>
<comment type="subcellular location">
    <subcellularLocation>
        <location evidence="2">Membrane</location>
        <topology evidence="2">Single-pass membrane protein</topology>
    </subcellularLocation>
</comment>
<comment type="similarity">
    <text evidence="3">Belongs to the cytochrome P450 family.</text>
</comment>